<evidence type="ECO:0000256" key="1">
    <source>
        <dbReference type="ARBA" id="ARBA00033738"/>
    </source>
</evidence>
<protein>
    <recommendedName>
        <fullName evidence="4">Type 1 encapsulin shell protein</fullName>
    </recommendedName>
</protein>
<dbReference type="InterPro" id="IPR007544">
    <property type="entry name" value="ENCAP"/>
</dbReference>
<dbReference type="RefSeq" id="WP_132028421.1">
    <property type="nucleotide sequence ID" value="NZ_CP068564.1"/>
</dbReference>
<dbReference type="GO" id="GO:0140737">
    <property type="term" value="C:encapsulin nanocompartment"/>
    <property type="evidence" value="ECO:0007669"/>
    <property type="project" value="UniProtKB-SubCell"/>
</dbReference>
<dbReference type="NCBIfam" id="NF041155">
    <property type="entry name" value="encap_f1"/>
    <property type="match status" value="1"/>
</dbReference>
<comment type="subcellular location">
    <subcellularLocation>
        <location evidence="1">Encapsulin nanocompartment</location>
    </subcellularLocation>
</comment>
<evidence type="ECO:0000313" key="5">
    <source>
        <dbReference type="EMBL" id="TCS88056.1"/>
    </source>
</evidence>
<dbReference type="SMR" id="A0A4R3KSF1"/>
<dbReference type="PANTHER" id="PTHR37165">
    <property type="entry name" value="PEPTIDASE U56 FAMILY"/>
    <property type="match status" value="1"/>
</dbReference>
<evidence type="ECO:0000256" key="4">
    <source>
        <dbReference type="ARBA" id="ARBA00050023"/>
    </source>
</evidence>
<dbReference type="Gene3D" id="3.30.2320.10">
    <property type="entry name" value="hypothetical protein PF0899 domain"/>
    <property type="match status" value="1"/>
</dbReference>
<dbReference type="OrthoDB" id="2922at2"/>
<organism evidence="5 6">
    <name type="scientific">Keratinibaculum paraultunense</name>
    <dbReference type="NCBI Taxonomy" id="1278232"/>
    <lineage>
        <taxon>Bacteria</taxon>
        <taxon>Bacillati</taxon>
        <taxon>Bacillota</taxon>
        <taxon>Tissierellia</taxon>
        <taxon>Tissierellales</taxon>
        <taxon>Tepidimicrobiaceae</taxon>
        <taxon>Keratinibaculum</taxon>
    </lineage>
</organism>
<dbReference type="EMBL" id="SMAE01000009">
    <property type="protein sequence ID" value="TCS88056.1"/>
    <property type="molecule type" value="Genomic_DNA"/>
</dbReference>
<dbReference type="AlphaFoldDB" id="A0A4R3KSF1"/>
<dbReference type="Gene3D" id="3.30.2400.30">
    <property type="match status" value="1"/>
</dbReference>
<dbReference type="Proteomes" id="UP000294567">
    <property type="component" value="Unassembled WGS sequence"/>
</dbReference>
<dbReference type="PANTHER" id="PTHR37165:SF1">
    <property type="entry name" value="TYPE 1 ENCAPSULIN SHELL PROTEIN"/>
    <property type="match status" value="1"/>
</dbReference>
<comment type="similarity">
    <text evidence="2">Belongs to the encapsulin family. Family 1 subfamily.</text>
</comment>
<dbReference type="Pfam" id="PF04454">
    <property type="entry name" value="Linocin_M18"/>
    <property type="match status" value="1"/>
</dbReference>
<keyword evidence="3" id="KW-1284">Encapsulin nanocompartment</keyword>
<dbReference type="InterPro" id="IPR051429">
    <property type="entry name" value="Encapsulin_nc"/>
</dbReference>
<proteinExistence type="inferred from homology"/>
<evidence type="ECO:0000256" key="3">
    <source>
        <dbReference type="ARBA" id="ARBA00033787"/>
    </source>
</evidence>
<comment type="caution">
    <text evidence="5">The sequence shown here is derived from an EMBL/GenBank/DDBJ whole genome shotgun (WGS) entry which is preliminary data.</text>
</comment>
<gene>
    <name evidence="5" type="ORF">EDD65_109101</name>
</gene>
<evidence type="ECO:0000313" key="6">
    <source>
        <dbReference type="Proteomes" id="UP000294567"/>
    </source>
</evidence>
<accession>A0A4R3KSF1</accession>
<reference evidence="5 6" key="1">
    <citation type="submission" date="2019-03" db="EMBL/GenBank/DDBJ databases">
        <title>Genomic Encyclopedia of Type Strains, Phase IV (KMG-IV): sequencing the most valuable type-strain genomes for metagenomic binning, comparative biology and taxonomic classification.</title>
        <authorList>
            <person name="Goeker M."/>
        </authorList>
    </citation>
    <scope>NUCLEOTIDE SEQUENCE [LARGE SCALE GENOMIC DNA]</scope>
    <source>
        <strain evidence="5 6">DSM 26752</strain>
    </source>
</reference>
<dbReference type="PIRSF" id="PIRSF019254">
    <property type="entry name" value="CFP29"/>
    <property type="match status" value="1"/>
</dbReference>
<keyword evidence="6" id="KW-1185">Reference proteome</keyword>
<sequence>MYYKELAPITKEAWEEIEDRLMEVFKTYLSARKVVRVEGSKGLEYNVISEGRLGEIKEHGDVRYGTYNVLPLTEARVEFEIDRWELDNILRGAKDVDYEPLEEAAKKIALFEENAIYNGLEDAHIKGMIQAAEDAISFGDNPKEIMDSIATGLIKLKKVYQEGPFSLIVGDEAYKRIISVETGYPLKRRIEELIGHKIIYSHVLDGALLVPYNHEDLELTLGEDLSIGYQYNDNKKVRFFITESFTFRVLDPSIIIKYNV</sequence>
<evidence type="ECO:0000256" key="2">
    <source>
        <dbReference type="ARBA" id="ARBA00033743"/>
    </source>
</evidence>
<name>A0A4R3KSF1_9FIRM</name>